<feature type="domain" description="Carbohydrate-binding/sugar hydrolysis" evidence="1">
    <location>
        <begin position="39"/>
        <end position="186"/>
    </location>
</feature>
<accession>A0A0P7C4F5</accession>
<dbReference type="EMBL" id="LGTQ01000015">
    <property type="protein sequence ID" value="KPM46785.1"/>
    <property type="molecule type" value="Genomic_DNA"/>
</dbReference>
<protein>
    <recommendedName>
        <fullName evidence="1">Carbohydrate-binding/sugar hydrolysis domain-containing protein</fullName>
    </recommendedName>
</protein>
<keyword evidence="3" id="KW-1185">Reference proteome</keyword>
<dbReference type="Proteomes" id="UP000050454">
    <property type="component" value="Unassembled WGS sequence"/>
</dbReference>
<dbReference type="InterPro" id="IPR006626">
    <property type="entry name" value="PbH1"/>
</dbReference>
<dbReference type="InterPro" id="IPR007742">
    <property type="entry name" value="NosD_dom"/>
</dbReference>
<dbReference type="Gene3D" id="2.160.20.10">
    <property type="entry name" value="Single-stranded right-handed beta-helix, Pectin lyase-like"/>
    <property type="match status" value="1"/>
</dbReference>
<dbReference type="InterPro" id="IPR012334">
    <property type="entry name" value="Pectin_lyas_fold"/>
</dbReference>
<evidence type="ECO:0000259" key="1">
    <source>
        <dbReference type="SMART" id="SM00722"/>
    </source>
</evidence>
<dbReference type="InterPro" id="IPR011050">
    <property type="entry name" value="Pectin_lyase_fold/virulence"/>
</dbReference>
<organism evidence="2 3">
    <name type="scientific">Jiulongibacter sediminis</name>
    <dbReference type="NCBI Taxonomy" id="1605367"/>
    <lineage>
        <taxon>Bacteria</taxon>
        <taxon>Pseudomonadati</taxon>
        <taxon>Bacteroidota</taxon>
        <taxon>Cytophagia</taxon>
        <taxon>Cytophagales</taxon>
        <taxon>Leadbetterellaceae</taxon>
        <taxon>Jiulongibacter</taxon>
    </lineage>
</organism>
<dbReference type="SUPFAM" id="SSF51126">
    <property type="entry name" value="Pectin lyase-like"/>
    <property type="match status" value="1"/>
</dbReference>
<dbReference type="OrthoDB" id="9767990at2"/>
<dbReference type="Pfam" id="PF05048">
    <property type="entry name" value="NosD"/>
    <property type="match status" value="1"/>
</dbReference>
<name>A0A0P7C4F5_9BACT</name>
<reference evidence="2 3" key="1">
    <citation type="submission" date="2015-07" db="EMBL/GenBank/DDBJ databases">
        <title>The draft genome sequence of Leadbetterella sp. JN14-9.</title>
        <authorList>
            <person name="Liu Y."/>
            <person name="Du J."/>
            <person name="Shao Z."/>
        </authorList>
    </citation>
    <scope>NUCLEOTIDE SEQUENCE [LARGE SCALE GENOMIC DNA]</scope>
    <source>
        <strain evidence="2 3">JN14-9</strain>
    </source>
</reference>
<evidence type="ECO:0000313" key="3">
    <source>
        <dbReference type="Proteomes" id="UP000050454"/>
    </source>
</evidence>
<dbReference type="AlphaFoldDB" id="A0A0P7C4F5"/>
<dbReference type="InterPro" id="IPR006633">
    <property type="entry name" value="Carb-bd_sugar_hydrolysis-dom"/>
</dbReference>
<dbReference type="InterPro" id="IPR026464">
    <property type="entry name" value="NosD_copper_fam"/>
</dbReference>
<dbReference type="SMART" id="SM00722">
    <property type="entry name" value="CASH"/>
    <property type="match status" value="1"/>
</dbReference>
<dbReference type="PATRIC" id="fig|1605367.3.peg.1186"/>
<evidence type="ECO:0000313" key="2">
    <source>
        <dbReference type="EMBL" id="KPM46785.1"/>
    </source>
</evidence>
<comment type="caution">
    <text evidence="2">The sequence shown here is derived from an EMBL/GenBank/DDBJ whole genome shotgun (WGS) entry which is preliminary data.</text>
</comment>
<proteinExistence type="predicted"/>
<dbReference type="SMART" id="SM00710">
    <property type="entry name" value="PbH1"/>
    <property type="match status" value="9"/>
</dbReference>
<sequence length="410" mass="45957">MGNVLKYLVFFILLPVMVVQAKELTVTDVTALRQAVEEAKDGDIIKVKKGVYLINHLEITSSIELIGEPGAILDGQNKGEIITVKANNVLIKGLTVQNVGSSSTIDWAAIKVLEARNVQIIENIIKQGFFGIYFSASNQCLATGNIIEGSPLNEQNTGNGIHAWKCDSLFITENRVSGHRDGYYFEFVTNSQVEHNNSFANMRYGLHFMFSHQNAYRDNVFEHNGAGVAVMYSRNVEMTRNKFIRNWGGAAYGILLKDITDSHISQNTFDYNTIGVVMEGCNRIGFEKNVFGNNGTAIRIQANCENVICQYNDFLNNSFDIETNGNAVNYAFNSNFWDKYDGYDLDKDGFGDYAFRPVSLFSRLVGRIPEAMMLFRSLTATLLDRIEKVFPTFTPENVKDLTPQMTPNIV</sequence>
<dbReference type="RefSeq" id="WP_055151727.1">
    <property type="nucleotide sequence ID" value="NZ_JXSZ01000015.1"/>
</dbReference>
<dbReference type="NCBIfam" id="TIGR04247">
    <property type="entry name" value="NosD_copper_fam"/>
    <property type="match status" value="1"/>
</dbReference>
<dbReference type="STRING" id="1605367.AFM12_18715"/>
<gene>
    <name evidence="2" type="ORF">AFM12_18715</name>
</gene>